<dbReference type="AlphaFoldDB" id="A0AAD5DNI2"/>
<proteinExistence type="predicted"/>
<comment type="caution">
    <text evidence="2">The sequence shown here is derived from an EMBL/GenBank/DDBJ whole genome shotgun (WGS) entry which is preliminary data.</text>
</comment>
<reference evidence="2" key="1">
    <citation type="submission" date="2020-11" db="EMBL/GenBank/DDBJ databases">
        <title>Chlorella ohadii genome sequencing and assembly.</title>
        <authorList>
            <person name="Murik O."/>
            <person name="Treves H."/>
            <person name="Kedem I."/>
            <person name="Shotland Y."/>
            <person name="Kaplan A."/>
        </authorList>
    </citation>
    <scope>NUCLEOTIDE SEQUENCE</scope>
    <source>
        <strain evidence="2">1</strain>
    </source>
</reference>
<evidence type="ECO:0000256" key="1">
    <source>
        <dbReference type="SAM" id="SignalP"/>
    </source>
</evidence>
<evidence type="ECO:0000313" key="3">
    <source>
        <dbReference type="Proteomes" id="UP001205105"/>
    </source>
</evidence>
<feature type="signal peptide" evidence="1">
    <location>
        <begin position="1"/>
        <end position="25"/>
    </location>
</feature>
<dbReference type="Proteomes" id="UP001205105">
    <property type="component" value="Unassembled WGS sequence"/>
</dbReference>
<keyword evidence="1" id="KW-0732">Signal</keyword>
<gene>
    <name evidence="2" type="ORF">COHA_006686</name>
</gene>
<sequence>MRISVASLVALLALLAANSAPGASAAATAAPASAPAEAPADSEPLGCKYRGLITAKELPELQSWEFDLQLPDNKLSASQAELVTQVSADLQGLGLKPEPSKAETQAQSWLTYFLVDGTAAEGASSFGENSHTPFNSPGTLRFRKSIGEQKEIADRRRLLKKKDDTSADLRLKAKIDPATFSLEDGKKAKTETFGQQKCSGRKEFVSVKFKGVSPDLNISTPAGVEQYFPGLAQHFNLSSNTPLELNDEAFRSSTQWPCPTEAGAKVTCEVQINYPSAEAALAGKGGTVGQLIFSFKTADIKKGQLEATVQTLADVADEMTRKGWEAGPENDI</sequence>
<feature type="chain" id="PRO_5042221941" evidence="1">
    <location>
        <begin position="26"/>
        <end position="332"/>
    </location>
</feature>
<name>A0AAD5DNI2_9CHLO</name>
<protein>
    <submittedName>
        <fullName evidence="2">Uncharacterized protein</fullName>
    </submittedName>
</protein>
<dbReference type="EMBL" id="JADXDR010000098">
    <property type="protein sequence ID" value="KAI7839559.1"/>
    <property type="molecule type" value="Genomic_DNA"/>
</dbReference>
<accession>A0AAD5DNI2</accession>
<organism evidence="2 3">
    <name type="scientific">Chlorella ohadii</name>
    <dbReference type="NCBI Taxonomy" id="2649997"/>
    <lineage>
        <taxon>Eukaryota</taxon>
        <taxon>Viridiplantae</taxon>
        <taxon>Chlorophyta</taxon>
        <taxon>core chlorophytes</taxon>
        <taxon>Trebouxiophyceae</taxon>
        <taxon>Chlorellales</taxon>
        <taxon>Chlorellaceae</taxon>
        <taxon>Chlorella clade</taxon>
        <taxon>Chlorella</taxon>
    </lineage>
</organism>
<keyword evidence="3" id="KW-1185">Reference proteome</keyword>
<evidence type="ECO:0000313" key="2">
    <source>
        <dbReference type="EMBL" id="KAI7839559.1"/>
    </source>
</evidence>